<proteinExistence type="predicted"/>
<dbReference type="AlphaFoldDB" id="A0A6G9XSV0"/>
<sequence>MSDEANRENTESSENPATEIEIEPEQVAMLSLRYVDGVPTLVVSGGTLAPAAITAVDSSGTPVAMYTGGPVPTTRQSGALLIKQTIPV</sequence>
<accession>A0A6G9XSV0</accession>
<gene>
    <name evidence="2" type="ORF">F5X71_18075</name>
</gene>
<reference evidence="2 3" key="1">
    <citation type="journal article" date="2019" name="ACS Chem. Biol.">
        <title>Identification and Mobilization of a Cryptic Antibiotic Biosynthesis Gene Locus from a Human-Pathogenic Nocardia Isolate.</title>
        <authorList>
            <person name="Herisse M."/>
            <person name="Ishida K."/>
            <person name="Porter J.L."/>
            <person name="Howden B."/>
            <person name="Hertweck C."/>
            <person name="Stinear T.P."/>
            <person name="Pidot S.J."/>
        </authorList>
    </citation>
    <scope>NUCLEOTIDE SEQUENCE [LARGE SCALE GENOMIC DNA]</scope>
    <source>
        <strain evidence="2 3">AUSMDU00024985</strain>
    </source>
</reference>
<dbReference type="Proteomes" id="UP000501705">
    <property type="component" value="Chromosome"/>
</dbReference>
<protein>
    <submittedName>
        <fullName evidence="2">Uncharacterized protein</fullName>
    </submittedName>
</protein>
<evidence type="ECO:0000313" key="3">
    <source>
        <dbReference type="Proteomes" id="UP000501705"/>
    </source>
</evidence>
<evidence type="ECO:0000313" key="2">
    <source>
        <dbReference type="EMBL" id="QIS03976.1"/>
    </source>
</evidence>
<name>A0A6G9XSV0_NOCBR</name>
<feature type="compositionally biased region" description="Basic and acidic residues" evidence="1">
    <location>
        <begin position="1"/>
        <end position="10"/>
    </location>
</feature>
<dbReference type="EMBL" id="CP046171">
    <property type="protein sequence ID" value="QIS03976.1"/>
    <property type="molecule type" value="Genomic_DNA"/>
</dbReference>
<dbReference type="RefSeq" id="WP_167463094.1">
    <property type="nucleotide sequence ID" value="NZ_CP046171.1"/>
</dbReference>
<feature type="region of interest" description="Disordered" evidence="1">
    <location>
        <begin position="1"/>
        <end position="21"/>
    </location>
</feature>
<organism evidence="2 3">
    <name type="scientific">Nocardia brasiliensis</name>
    <dbReference type="NCBI Taxonomy" id="37326"/>
    <lineage>
        <taxon>Bacteria</taxon>
        <taxon>Bacillati</taxon>
        <taxon>Actinomycetota</taxon>
        <taxon>Actinomycetes</taxon>
        <taxon>Mycobacteriales</taxon>
        <taxon>Nocardiaceae</taxon>
        <taxon>Nocardia</taxon>
    </lineage>
</organism>
<evidence type="ECO:0000256" key="1">
    <source>
        <dbReference type="SAM" id="MobiDB-lite"/>
    </source>
</evidence>